<dbReference type="EMBL" id="AJWJ01000732">
    <property type="protein sequence ID" value="KAF2069149.1"/>
    <property type="molecule type" value="Genomic_DNA"/>
</dbReference>
<name>A0A8J4V2V3_9MYCE</name>
<evidence type="ECO:0000256" key="1">
    <source>
        <dbReference type="SAM" id="MobiDB-lite"/>
    </source>
</evidence>
<feature type="region of interest" description="Disordered" evidence="1">
    <location>
        <begin position="1"/>
        <end position="30"/>
    </location>
</feature>
<sequence length="186" mass="20883">MIEINNNIDPAVDTNNNNNNNSEPQEEPKDDFYISVQTAPESIQKDSYMAFGDRLVKVGKVEVNAPNVKITGVDCLTYAKKTQTFRMGESINVPFCEKDECEVLRIIEDELIMTNNNNQLVKIPYPAQGFDKIREQLQSGGVRVITIKAMSKRYAVLSFIAPSAYHATYLTPTMCAPIDDVIKTIK</sequence>
<feature type="compositionally biased region" description="Low complexity" evidence="1">
    <location>
        <begin position="1"/>
        <end position="21"/>
    </location>
</feature>
<comment type="caution">
    <text evidence="2">The sequence shown here is derived from an EMBL/GenBank/DDBJ whole genome shotgun (WGS) entry which is preliminary data.</text>
</comment>
<dbReference type="Proteomes" id="UP000695562">
    <property type="component" value="Unassembled WGS sequence"/>
</dbReference>
<gene>
    <name evidence="2" type="ORF">CYY_009527</name>
</gene>
<reference evidence="2" key="1">
    <citation type="submission" date="2020-01" db="EMBL/GenBank/DDBJ databases">
        <title>Development of genomics and gene disruption for Polysphondylium violaceum indicates a role for the polyketide synthase stlB in stalk morphogenesis.</title>
        <authorList>
            <person name="Narita B."/>
            <person name="Kawabe Y."/>
            <person name="Kin K."/>
            <person name="Saito T."/>
            <person name="Gibbs R."/>
            <person name="Kuspa A."/>
            <person name="Muzny D."/>
            <person name="Queller D."/>
            <person name="Richards S."/>
            <person name="Strassman J."/>
            <person name="Sucgang R."/>
            <person name="Worley K."/>
            <person name="Schaap P."/>
        </authorList>
    </citation>
    <scope>NUCLEOTIDE SEQUENCE</scope>
    <source>
        <strain evidence="2">QSvi11</strain>
    </source>
</reference>
<evidence type="ECO:0000313" key="2">
    <source>
        <dbReference type="EMBL" id="KAF2069149.1"/>
    </source>
</evidence>
<organism evidence="2 3">
    <name type="scientific">Polysphondylium violaceum</name>
    <dbReference type="NCBI Taxonomy" id="133409"/>
    <lineage>
        <taxon>Eukaryota</taxon>
        <taxon>Amoebozoa</taxon>
        <taxon>Evosea</taxon>
        <taxon>Eumycetozoa</taxon>
        <taxon>Dictyostelia</taxon>
        <taxon>Dictyosteliales</taxon>
        <taxon>Dictyosteliaceae</taxon>
        <taxon>Polysphondylium</taxon>
    </lineage>
</organism>
<protein>
    <submittedName>
        <fullName evidence="2">Uncharacterized protein</fullName>
    </submittedName>
</protein>
<accession>A0A8J4V2V3</accession>
<evidence type="ECO:0000313" key="3">
    <source>
        <dbReference type="Proteomes" id="UP000695562"/>
    </source>
</evidence>
<keyword evidence="3" id="KW-1185">Reference proteome</keyword>
<proteinExistence type="predicted"/>
<dbReference type="AlphaFoldDB" id="A0A8J4V2V3"/>